<evidence type="ECO:0000313" key="1">
    <source>
        <dbReference type="EMBL" id="KRX24602.1"/>
    </source>
</evidence>
<protein>
    <submittedName>
        <fullName evidence="1">Uncharacterized protein</fullName>
    </submittedName>
</protein>
<dbReference type="EMBL" id="JYDL01000016">
    <property type="protein sequence ID" value="KRX24602.1"/>
    <property type="molecule type" value="Genomic_DNA"/>
</dbReference>
<comment type="caution">
    <text evidence="1">The sequence shown here is derived from an EMBL/GenBank/DDBJ whole genome shotgun (WGS) entry which is preliminary data.</text>
</comment>
<keyword evidence="2" id="KW-1185">Reference proteome</keyword>
<sequence length="64" mass="7414">MAPKVSTLAMLIHKEFANLKFSLYATSMREFPQMEHLAILINLIESVSNRHEPDIEHPTMLTLY</sequence>
<dbReference type="Proteomes" id="UP000054630">
    <property type="component" value="Unassembled WGS sequence"/>
</dbReference>
<reference evidence="1 2" key="1">
    <citation type="submission" date="2015-01" db="EMBL/GenBank/DDBJ databases">
        <title>Evolution of Trichinella species and genotypes.</title>
        <authorList>
            <person name="Korhonen P.K."/>
            <person name="Edoardo P."/>
            <person name="Giuseppe L.R."/>
            <person name="Gasser R.B."/>
        </authorList>
    </citation>
    <scope>NUCLEOTIDE SEQUENCE [LARGE SCALE GENOMIC DNA]</scope>
    <source>
        <strain evidence="1">ISS37</strain>
    </source>
</reference>
<dbReference type="OrthoDB" id="10276731at2759"/>
<dbReference type="AlphaFoldDB" id="A0A0V0SD36"/>
<name>A0A0V0SD36_9BILA</name>
<organism evidence="1 2">
    <name type="scientific">Trichinella nelsoni</name>
    <dbReference type="NCBI Taxonomy" id="6336"/>
    <lineage>
        <taxon>Eukaryota</taxon>
        <taxon>Metazoa</taxon>
        <taxon>Ecdysozoa</taxon>
        <taxon>Nematoda</taxon>
        <taxon>Enoplea</taxon>
        <taxon>Dorylaimia</taxon>
        <taxon>Trichinellida</taxon>
        <taxon>Trichinellidae</taxon>
        <taxon>Trichinella</taxon>
    </lineage>
</organism>
<accession>A0A0V0SD36</accession>
<proteinExistence type="predicted"/>
<evidence type="ECO:0000313" key="2">
    <source>
        <dbReference type="Proteomes" id="UP000054630"/>
    </source>
</evidence>
<gene>
    <name evidence="1" type="ORF">T07_12263</name>
</gene>